<dbReference type="GO" id="GO:0033557">
    <property type="term" value="C:Slx1-Slx4 complex"/>
    <property type="evidence" value="ECO:0007669"/>
    <property type="project" value="UniProtKB-UniRule"/>
</dbReference>
<accession>A0A9P0EH30</accession>
<dbReference type="Pfam" id="PF01541">
    <property type="entry name" value="GIY-YIG"/>
    <property type="match status" value="1"/>
</dbReference>
<dbReference type="EC" id="3.1.-.-" evidence="11"/>
<keyword evidence="5" id="KW-0863">Zinc-finger</keyword>
<comment type="subcellular location">
    <subcellularLocation>
        <location evidence="11">Nucleus</location>
    </subcellularLocation>
</comment>
<dbReference type="InterPro" id="IPR027520">
    <property type="entry name" value="Slx1"/>
</dbReference>
<evidence type="ECO:0000256" key="6">
    <source>
        <dbReference type="ARBA" id="ARBA00022801"/>
    </source>
</evidence>
<keyword evidence="9 11" id="KW-0234">DNA repair</keyword>
<dbReference type="InterPro" id="IPR035901">
    <property type="entry name" value="GIY-YIG_endonuc_sf"/>
</dbReference>
<evidence type="ECO:0000256" key="8">
    <source>
        <dbReference type="ARBA" id="ARBA00023172"/>
    </source>
</evidence>
<evidence type="ECO:0000256" key="10">
    <source>
        <dbReference type="ARBA" id="ARBA00023242"/>
    </source>
</evidence>
<dbReference type="EMBL" id="OV725078">
    <property type="protein sequence ID" value="CAH1393876.1"/>
    <property type="molecule type" value="Genomic_DNA"/>
</dbReference>
<dbReference type="SUPFAM" id="SSF82771">
    <property type="entry name" value="GIY-YIG endonuclease"/>
    <property type="match status" value="1"/>
</dbReference>
<evidence type="ECO:0000256" key="3">
    <source>
        <dbReference type="ARBA" id="ARBA00022759"/>
    </source>
</evidence>
<sequence>MNSALSEYTKKKNYVYLLRSHNFKFKGRIYIGFTVNPNRRLKQHNAGAAYGGANKTNQKGPWEMMLVIDGFPHEILALRFEWAWQHPYLSRKLKHLQKKKSNESHLQYHLRVLNKMLQIGPWKRLPIHVQWLNETAMTEIDQSSFLYSISYASEIPGMCSIKPTPIPEKSPLPINSSLCFSCDQFICSPRNVICPMFLCNKNYHVECLAKHFLVNESEVIPLKGHCPSCKTDLLWCDVIAANDFTL</sequence>
<evidence type="ECO:0000313" key="13">
    <source>
        <dbReference type="EMBL" id="CAH1393876.1"/>
    </source>
</evidence>
<dbReference type="Pfam" id="PF21202">
    <property type="entry name" value="SLX1_C"/>
    <property type="match status" value="1"/>
</dbReference>
<evidence type="ECO:0000256" key="2">
    <source>
        <dbReference type="ARBA" id="ARBA00022723"/>
    </source>
</evidence>
<dbReference type="Gene3D" id="3.30.40.10">
    <property type="entry name" value="Zinc/RING finger domain, C3HC4 (zinc finger)"/>
    <property type="match status" value="1"/>
</dbReference>
<evidence type="ECO:0000256" key="5">
    <source>
        <dbReference type="ARBA" id="ARBA00022771"/>
    </source>
</evidence>
<organism evidence="13 14">
    <name type="scientific">Nezara viridula</name>
    <name type="common">Southern green stink bug</name>
    <name type="synonym">Cimex viridulus</name>
    <dbReference type="NCBI Taxonomy" id="85310"/>
    <lineage>
        <taxon>Eukaryota</taxon>
        <taxon>Metazoa</taxon>
        <taxon>Ecdysozoa</taxon>
        <taxon>Arthropoda</taxon>
        <taxon>Hexapoda</taxon>
        <taxon>Insecta</taxon>
        <taxon>Pterygota</taxon>
        <taxon>Neoptera</taxon>
        <taxon>Paraneoptera</taxon>
        <taxon>Hemiptera</taxon>
        <taxon>Heteroptera</taxon>
        <taxon>Panheteroptera</taxon>
        <taxon>Pentatomomorpha</taxon>
        <taxon>Pentatomoidea</taxon>
        <taxon>Pentatomidae</taxon>
        <taxon>Pentatominae</taxon>
        <taxon>Nezara</taxon>
    </lineage>
</organism>
<reference evidence="13" key="1">
    <citation type="submission" date="2022-01" db="EMBL/GenBank/DDBJ databases">
        <authorList>
            <person name="King R."/>
        </authorList>
    </citation>
    <scope>NUCLEOTIDE SEQUENCE</scope>
</reference>
<evidence type="ECO:0000256" key="7">
    <source>
        <dbReference type="ARBA" id="ARBA00022833"/>
    </source>
</evidence>
<keyword evidence="10 11" id="KW-0539">Nucleus</keyword>
<comment type="cofactor">
    <cofactor evidence="11">
        <name>a divalent metal cation</name>
        <dbReference type="ChEBI" id="CHEBI:60240"/>
    </cofactor>
</comment>
<evidence type="ECO:0000256" key="11">
    <source>
        <dbReference type="HAMAP-Rule" id="MF_03100"/>
    </source>
</evidence>
<dbReference type="InterPro" id="IPR000305">
    <property type="entry name" value="GIY-YIG_endonuc"/>
</dbReference>
<dbReference type="FunFam" id="3.40.1440.10:FF:000008">
    <property type="entry name" value="Structure-specific endonuclease subunit SLX1 homolog"/>
    <property type="match status" value="1"/>
</dbReference>
<keyword evidence="4 11" id="KW-0227">DNA damage</keyword>
<dbReference type="CDD" id="cd10455">
    <property type="entry name" value="GIY-YIG_SLX1"/>
    <property type="match status" value="1"/>
</dbReference>
<dbReference type="PROSITE" id="PS50164">
    <property type="entry name" value="GIY_YIG"/>
    <property type="match status" value="1"/>
</dbReference>
<dbReference type="GO" id="GO:0008270">
    <property type="term" value="F:zinc ion binding"/>
    <property type="evidence" value="ECO:0007669"/>
    <property type="project" value="UniProtKB-KW"/>
</dbReference>
<keyword evidence="3 11" id="KW-0255">Endonuclease</keyword>
<dbReference type="OrthoDB" id="24645at2759"/>
<dbReference type="Proteomes" id="UP001152798">
    <property type="component" value="Chromosome 2"/>
</dbReference>
<keyword evidence="1 11" id="KW-0540">Nuclease</keyword>
<proteinExistence type="inferred from homology"/>
<keyword evidence="7" id="KW-0862">Zinc</keyword>
<dbReference type="InterPro" id="IPR013083">
    <property type="entry name" value="Znf_RING/FYVE/PHD"/>
</dbReference>
<evidence type="ECO:0000256" key="1">
    <source>
        <dbReference type="ARBA" id="ARBA00022722"/>
    </source>
</evidence>
<gene>
    <name evidence="13" type="ORF">NEZAVI_LOCUS4485</name>
</gene>
<dbReference type="InterPro" id="IPR050381">
    <property type="entry name" value="SLX1_endonuclease"/>
</dbReference>
<name>A0A9P0EH30_NEZVI</name>
<dbReference type="PANTHER" id="PTHR20208:SF10">
    <property type="entry name" value="STRUCTURE-SPECIFIC ENDONUCLEASE SUBUNIT SLX1"/>
    <property type="match status" value="1"/>
</dbReference>
<keyword evidence="6 11" id="KW-0378">Hydrolase</keyword>
<feature type="domain" description="GIY-YIG" evidence="12">
    <location>
        <begin position="11"/>
        <end position="94"/>
    </location>
</feature>
<evidence type="ECO:0000256" key="9">
    <source>
        <dbReference type="ARBA" id="ARBA00023204"/>
    </source>
</evidence>
<keyword evidence="14" id="KW-1185">Reference proteome</keyword>
<keyword evidence="2" id="KW-0479">Metal-binding</keyword>
<dbReference type="InterPro" id="IPR048749">
    <property type="entry name" value="SLX1_C"/>
</dbReference>
<dbReference type="AlphaFoldDB" id="A0A9P0EH30"/>
<evidence type="ECO:0000313" key="14">
    <source>
        <dbReference type="Proteomes" id="UP001152798"/>
    </source>
</evidence>
<comment type="function">
    <text evidence="11">Catalytic subunit of a heterodimeric structure-specific endonuclease that resolves DNA secondary structures generated during DNA repair and recombination. Has endonuclease activity towards branched DNA substrates, introducing single-strand cuts in duplex DNA close to junctions with ss-DNA.</text>
</comment>
<protein>
    <recommendedName>
        <fullName evidence="11">Structure-specific endonuclease subunit SLX1 homolog</fullName>
        <ecNumber evidence="11">3.1.-.-</ecNumber>
    </recommendedName>
</protein>
<dbReference type="GO" id="GO:0017108">
    <property type="term" value="F:5'-flap endonuclease activity"/>
    <property type="evidence" value="ECO:0007669"/>
    <property type="project" value="InterPro"/>
</dbReference>
<dbReference type="GO" id="GO:0000724">
    <property type="term" value="P:double-strand break repair via homologous recombination"/>
    <property type="evidence" value="ECO:0007669"/>
    <property type="project" value="TreeGrafter"/>
</dbReference>
<comment type="similarity">
    <text evidence="11">Belongs to the SLX1 family.</text>
</comment>
<dbReference type="PANTHER" id="PTHR20208">
    <property type="entry name" value="STRUCTURE-SPECIFIC ENDONUCLEASE SUBUNIT SLX1"/>
    <property type="match status" value="1"/>
</dbReference>
<dbReference type="HAMAP" id="MF_03100">
    <property type="entry name" value="Endonuc_su_Slx1"/>
    <property type="match status" value="1"/>
</dbReference>
<evidence type="ECO:0000259" key="12">
    <source>
        <dbReference type="PROSITE" id="PS50164"/>
    </source>
</evidence>
<dbReference type="GO" id="GO:0008821">
    <property type="term" value="F:crossover junction DNA endonuclease activity"/>
    <property type="evidence" value="ECO:0007669"/>
    <property type="project" value="TreeGrafter"/>
</dbReference>
<comment type="caution">
    <text evidence="11">Lacks conserved residue(s) required for the propagation of feature annotation.</text>
</comment>
<keyword evidence="8 11" id="KW-0233">DNA recombination</keyword>
<dbReference type="Gene3D" id="3.40.1440.10">
    <property type="entry name" value="GIY-YIG endonuclease"/>
    <property type="match status" value="1"/>
</dbReference>
<dbReference type="SMART" id="SM00465">
    <property type="entry name" value="GIYc"/>
    <property type="match status" value="1"/>
</dbReference>
<comment type="subunit">
    <text evidence="11">Forms a heterodimer with a member of the SLX4 family.</text>
</comment>
<evidence type="ECO:0000256" key="4">
    <source>
        <dbReference type="ARBA" id="ARBA00022763"/>
    </source>
</evidence>